<dbReference type="OrthoDB" id="275750at2157"/>
<protein>
    <recommendedName>
        <fullName evidence="3">Gamma-glutamyl cyclotransferase, AIG2-like</fullName>
    </recommendedName>
</protein>
<evidence type="ECO:0000313" key="2">
    <source>
        <dbReference type="Proteomes" id="UP000289691"/>
    </source>
</evidence>
<proteinExistence type="predicted"/>
<comment type="caution">
    <text evidence="1">The sequence shown here is derived from an EMBL/GenBank/DDBJ whole genome shotgun (WGS) entry which is preliminary data.</text>
</comment>
<accession>A0A498KRF0</accession>
<keyword evidence="2" id="KW-1185">Reference proteome</keyword>
<dbReference type="RefSeq" id="WP_129070305.1">
    <property type="nucleotide sequence ID" value="NZ_RDFA01000007.1"/>
</dbReference>
<dbReference type="AlphaFoldDB" id="A0A498KRF0"/>
<name>A0A498KRF0_9EURY</name>
<dbReference type="EMBL" id="RDFA01000007">
    <property type="protein sequence ID" value="RXK46972.1"/>
    <property type="molecule type" value="Genomic_DNA"/>
</dbReference>
<evidence type="ECO:0000313" key="1">
    <source>
        <dbReference type="EMBL" id="RXK46972.1"/>
    </source>
</evidence>
<reference evidence="1 2" key="1">
    <citation type="submission" date="2019-01" db="EMBL/GenBank/DDBJ databases">
        <title>Halorientalis sp. F13-25 a new haloarchaeum isolated from hypersaline water.</title>
        <authorList>
            <person name="Ana D.-V."/>
            <person name="Cristina S.-P."/>
            <person name="Antonio V."/>
        </authorList>
    </citation>
    <scope>NUCLEOTIDE SEQUENCE [LARGE SCALE GENOMIC DNA]</scope>
    <source>
        <strain evidence="1 2">F13-25</strain>
    </source>
</reference>
<organism evidence="1 2">
    <name type="scientific">Halorientalis pallida</name>
    <dbReference type="NCBI Taxonomy" id="2479928"/>
    <lineage>
        <taxon>Archaea</taxon>
        <taxon>Methanobacteriati</taxon>
        <taxon>Methanobacteriota</taxon>
        <taxon>Stenosarchaea group</taxon>
        <taxon>Halobacteria</taxon>
        <taxon>Halobacteriales</taxon>
        <taxon>Haloarculaceae</taxon>
        <taxon>Halorientalis</taxon>
    </lineage>
</organism>
<evidence type="ECO:0008006" key="3">
    <source>
        <dbReference type="Google" id="ProtNLM"/>
    </source>
</evidence>
<gene>
    <name evidence="1" type="ORF">EAF64_17665</name>
</gene>
<sequence length="163" mass="17882">MTDRGVLVYGSLLHEPTLAATLSEGTVADAIPVEVHGYRRRFDKASAHREGEGGETAILNVAPEPGAWLNAVLVPDVPDAEFTEYRKREYRYDLVDVPPSDVLPYDAADATTVERLDERLIATSEGGLDDPEPIPYYAAKCVEGARGWGEDFLSDFLVTTDRV</sequence>
<dbReference type="Proteomes" id="UP000289691">
    <property type="component" value="Unassembled WGS sequence"/>
</dbReference>